<feature type="compositionally biased region" description="Basic residues" evidence="1">
    <location>
        <begin position="99"/>
        <end position="116"/>
    </location>
</feature>
<feature type="compositionally biased region" description="Basic residues" evidence="1">
    <location>
        <begin position="205"/>
        <end position="223"/>
    </location>
</feature>
<dbReference type="AlphaFoldDB" id="A0A6J4IJJ1"/>
<dbReference type="EMBL" id="CADCTN010000155">
    <property type="protein sequence ID" value="CAA9252062.1"/>
    <property type="molecule type" value="Genomic_DNA"/>
</dbReference>
<feature type="region of interest" description="Disordered" evidence="1">
    <location>
        <begin position="378"/>
        <end position="397"/>
    </location>
</feature>
<evidence type="ECO:0000256" key="1">
    <source>
        <dbReference type="SAM" id="MobiDB-lite"/>
    </source>
</evidence>
<feature type="compositionally biased region" description="Basic and acidic residues" evidence="1">
    <location>
        <begin position="237"/>
        <end position="267"/>
    </location>
</feature>
<sequence>DRGTGVGDLGSALRLRHRDHLGRTAADQRRLRHRQRLGAGDRRFDPRRSGDRGAGVQPAQRAARPATDAADRGHGVRPRLPRGRAGTGPPDAVAGPCRPRLRRRRRHADRPGLRRRACADQVPRPAGAVLPDRHRRRHRHRHPRRCVRERRLAGRHRRGRGAQRADVPADAAPARQPALADQGRSGRARARGAGARAPPGDRRLPRAARHRRTGRGRTRRLHQRLAGPAGGLGAAGADRRVRPGDLHPAVRDRDDRLLLADDPDRQRLLRHRGAPGVGRARPHVPDHPADRAGDHRPRRPAAAHPDHAARRRAGPHRARDLLRHRQRRRRAGSLHHRHAHRVHGLHRRWHPAHGLAHRLRDLPAGHPRGGRRRAVGVPVGHEPAHHPDLAEHHRHDRHRSDLLAVRRLQHRRIHLPVPAHARTHRPQPGADREPAVRGALPAGRLRRRPV</sequence>
<gene>
    <name evidence="2" type="ORF">AVDCRST_MAG52-2111</name>
</gene>
<evidence type="ECO:0000313" key="2">
    <source>
        <dbReference type="EMBL" id="CAA9252062.1"/>
    </source>
</evidence>
<feature type="non-terminal residue" evidence="2">
    <location>
        <position position="1"/>
    </location>
</feature>
<feature type="compositionally biased region" description="Basic residues" evidence="1">
    <location>
        <begin position="133"/>
        <end position="161"/>
    </location>
</feature>
<feature type="compositionally biased region" description="Basic and acidic residues" evidence="1">
    <location>
        <begin position="382"/>
        <end position="397"/>
    </location>
</feature>
<organism evidence="2">
    <name type="scientific">uncultured Blastococcus sp</name>
    <dbReference type="NCBI Taxonomy" id="217144"/>
    <lineage>
        <taxon>Bacteria</taxon>
        <taxon>Bacillati</taxon>
        <taxon>Actinomycetota</taxon>
        <taxon>Actinomycetes</taxon>
        <taxon>Geodermatophilales</taxon>
        <taxon>Geodermatophilaceae</taxon>
        <taxon>Blastococcus</taxon>
        <taxon>environmental samples</taxon>
    </lineage>
</organism>
<feature type="compositionally biased region" description="Basic and acidic residues" evidence="1">
    <location>
        <begin position="283"/>
        <end position="295"/>
    </location>
</feature>
<feature type="region of interest" description="Disordered" evidence="1">
    <location>
        <begin position="418"/>
        <end position="450"/>
    </location>
</feature>
<feature type="compositionally biased region" description="Basic and acidic residues" evidence="1">
    <location>
        <begin position="39"/>
        <end position="51"/>
    </location>
</feature>
<reference evidence="2" key="1">
    <citation type="submission" date="2020-02" db="EMBL/GenBank/DDBJ databases">
        <authorList>
            <person name="Meier V. D."/>
        </authorList>
    </citation>
    <scope>NUCLEOTIDE SEQUENCE</scope>
    <source>
        <strain evidence="2">AVDCRST_MAG52</strain>
    </source>
</reference>
<feature type="non-terminal residue" evidence="2">
    <location>
        <position position="450"/>
    </location>
</feature>
<proteinExistence type="predicted"/>
<feature type="region of interest" description="Disordered" evidence="1">
    <location>
        <begin position="1"/>
        <end position="319"/>
    </location>
</feature>
<accession>A0A6J4IJJ1</accession>
<feature type="compositionally biased region" description="Low complexity" evidence="1">
    <location>
        <begin position="162"/>
        <end position="198"/>
    </location>
</feature>
<feature type="compositionally biased region" description="Low complexity" evidence="1">
    <location>
        <begin position="54"/>
        <end position="68"/>
    </location>
</feature>
<protein>
    <submittedName>
        <fullName evidence="2">Benzoate MFS transporter BenK</fullName>
    </submittedName>
</protein>
<name>A0A6J4IJJ1_9ACTN</name>